<evidence type="ECO:0000256" key="1">
    <source>
        <dbReference type="ARBA" id="ARBA00022801"/>
    </source>
</evidence>
<dbReference type="GO" id="GO:0047631">
    <property type="term" value="F:ADP-ribose diphosphatase activity"/>
    <property type="evidence" value="ECO:0007669"/>
    <property type="project" value="UniProtKB-EC"/>
</dbReference>
<dbReference type="PRINTS" id="PR00502">
    <property type="entry name" value="NUDIXFAMILY"/>
</dbReference>
<comment type="caution">
    <text evidence="3">The sequence shown here is derived from an EMBL/GenBank/DDBJ whole genome shotgun (WGS) entry which is preliminary data.</text>
</comment>
<dbReference type="InterPro" id="IPR020476">
    <property type="entry name" value="Nudix_hydrolase"/>
</dbReference>
<dbReference type="AlphaFoldDB" id="A0A1J5RGC4"/>
<dbReference type="EMBL" id="MLJW01000272">
    <property type="protein sequence ID" value="OIQ91031.1"/>
    <property type="molecule type" value="Genomic_DNA"/>
</dbReference>
<dbReference type="GO" id="GO:0019693">
    <property type="term" value="P:ribose phosphate metabolic process"/>
    <property type="evidence" value="ECO:0007669"/>
    <property type="project" value="TreeGrafter"/>
</dbReference>
<dbReference type="Pfam" id="PF00293">
    <property type="entry name" value="NUDIX"/>
    <property type="match status" value="1"/>
</dbReference>
<name>A0A1J5RGC4_9ZZZZ</name>
<feature type="domain" description="Nudix hydrolase" evidence="2">
    <location>
        <begin position="33"/>
        <end position="170"/>
    </location>
</feature>
<dbReference type="EC" id="3.6.1.13" evidence="3"/>
<evidence type="ECO:0000259" key="2">
    <source>
        <dbReference type="PROSITE" id="PS51462"/>
    </source>
</evidence>
<organism evidence="3">
    <name type="scientific">mine drainage metagenome</name>
    <dbReference type="NCBI Taxonomy" id="410659"/>
    <lineage>
        <taxon>unclassified sequences</taxon>
        <taxon>metagenomes</taxon>
        <taxon>ecological metagenomes</taxon>
    </lineage>
</organism>
<reference evidence="3" key="1">
    <citation type="submission" date="2016-10" db="EMBL/GenBank/DDBJ databases">
        <title>Sequence of Gallionella enrichment culture.</title>
        <authorList>
            <person name="Poehlein A."/>
            <person name="Muehling M."/>
            <person name="Daniel R."/>
        </authorList>
    </citation>
    <scope>NUCLEOTIDE SEQUENCE</scope>
</reference>
<proteinExistence type="predicted"/>
<dbReference type="InterPro" id="IPR020084">
    <property type="entry name" value="NUDIX_hydrolase_CS"/>
</dbReference>
<dbReference type="InterPro" id="IPR015797">
    <property type="entry name" value="NUDIX_hydrolase-like_dom_sf"/>
</dbReference>
<keyword evidence="1 3" id="KW-0378">Hydrolase</keyword>
<dbReference type="PANTHER" id="PTHR11839">
    <property type="entry name" value="UDP/ADP-SUGAR PYROPHOSPHATASE"/>
    <property type="match status" value="1"/>
</dbReference>
<dbReference type="PROSITE" id="PS51462">
    <property type="entry name" value="NUDIX"/>
    <property type="match status" value="1"/>
</dbReference>
<dbReference type="Gene3D" id="3.90.79.10">
    <property type="entry name" value="Nucleoside Triphosphate Pyrophosphohydrolase"/>
    <property type="match status" value="1"/>
</dbReference>
<evidence type="ECO:0000313" key="3">
    <source>
        <dbReference type="EMBL" id="OIQ91031.1"/>
    </source>
</evidence>
<dbReference type="GO" id="GO:0006753">
    <property type="term" value="P:nucleoside phosphate metabolic process"/>
    <property type="evidence" value="ECO:0007669"/>
    <property type="project" value="TreeGrafter"/>
</dbReference>
<dbReference type="PROSITE" id="PS00893">
    <property type="entry name" value="NUDIX_BOX"/>
    <property type="match status" value="1"/>
</dbReference>
<gene>
    <name evidence="3" type="primary">nudF_13</name>
    <name evidence="3" type="ORF">GALL_270550</name>
</gene>
<protein>
    <submittedName>
        <fullName evidence="3">ADP-ribose pyrophosphatase</fullName>
        <ecNumber evidence="3">3.6.1.13</ecNumber>
    </submittedName>
</protein>
<dbReference type="InterPro" id="IPR000086">
    <property type="entry name" value="NUDIX_hydrolase_dom"/>
</dbReference>
<dbReference type="SUPFAM" id="SSF55811">
    <property type="entry name" value="Nudix"/>
    <property type="match status" value="1"/>
</dbReference>
<sequence length="190" mass="20531">MGTPKLLHATKWIHLLERDGWIYASRRLPAQAERIDAVSIVALHRSAEEPALHRLVVIEEFRVSIDGWEFSLPAGLLDAGEDVTSCAARELREETGLEVANLANVSGKTYTSAGLSDETQAFATVLCTGTPAASPGVDSERIRVHLLSRRDCADLLARNERGAAALSTRLWPLLISAATSGQVCGFALQE</sequence>
<dbReference type="PANTHER" id="PTHR11839:SF1">
    <property type="entry name" value="ADP-SUGAR PYROPHOSPHATASE"/>
    <property type="match status" value="1"/>
</dbReference>
<accession>A0A1J5RGC4</accession>